<dbReference type="GO" id="GO:0071897">
    <property type="term" value="P:DNA biosynthetic process"/>
    <property type="evidence" value="ECO:0007669"/>
    <property type="project" value="UniProtKB-ARBA"/>
</dbReference>
<accession>A0AAV4S5Q7</accession>
<organism evidence="1 2">
    <name type="scientific">Caerostris darwini</name>
    <dbReference type="NCBI Taxonomy" id="1538125"/>
    <lineage>
        <taxon>Eukaryota</taxon>
        <taxon>Metazoa</taxon>
        <taxon>Ecdysozoa</taxon>
        <taxon>Arthropoda</taxon>
        <taxon>Chelicerata</taxon>
        <taxon>Arachnida</taxon>
        <taxon>Araneae</taxon>
        <taxon>Araneomorphae</taxon>
        <taxon>Entelegynae</taxon>
        <taxon>Araneoidea</taxon>
        <taxon>Araneidae</taxon>
        <taxon>Caerostris</taxon>
    </lineage>
</organism>
<gene>
    <name evidence="1" type="ORF">CDAR_375461</name>
</gene>
<evidence type="ECO:0000313" key="1">
    <source>
        <dbReference type="EMBL" id="GIY28694.1"/>
    </source>
</evidence>
<name>A0AAV4S5Q7_9ARAC</name>
<protein>
    <recommendedName>
        <fullName evidence="3">Reverse transcriptase domain-containing protein</fullName>
    </recommendedName>
</protein>
<proteinExistence type="predicted"/>
<dbReference type="EMBL" id="BPLQ01007213">
    <property type="protein sequence ID" value="GIY28694.1"/>
    <property type="molecule type" value="Genomic_DNA"/>
</dbReference>
<comment type="caution">
    <text evidence="1">The sequence shown here is derived from an EMBL/GenBank/DDBJ whole genome shotgun (WGS) entry which is preliminary data.</text>
</comment>
<dbReference type="InterPro" id="IPR043128">
    <property type="entry name" value="Rev_trsase/Diguanyl_cyclase"/>
</dbReference>
<dbReference type="Gene3D" id="3.30.70.270">
    <property type="match status" value="1"/>
</dbReference>
<keyword evidence="2" id="KW-1185">Reference proteome</keyword>
<evidence type="ECO:0000313" key="2">
    <source>
        <dbReference type="Proteomes" id="UP001054837"/>
    </source>
</evidence>
<reference evidence="1 2" key="1">
    <citation type="submission" date="2021-06" db="EMBL/GenBank/DDBJ databases">
        <title>Caerostris darwini draft genome.</title>
        <authorList>
            <person name="Kono N."/>
            <person name="Arakawa K."/>
        </authorList>
    </citation>
    <scope>NUCLEOTIDE SEQUENCE [LARGE SCALE GENOMIC DNA]</scope>
</reference>
<dbReference type="Proteomes" id="UP001054837">
    <property type="component" value="Unassembled WGS sequence"/>
</dbReference>
<dbReference type="SUPFAM" id="SSF56672">
    <property type="entry name" value="DNA/RNA polymerases"/>
    <property type="match status" value="1"/>
</dbReference>
<evidence type="ECO:0008006" key="3">
    <source>
        <dbReference type="Google" id="ProtNLM"/>
    </source>
</evidence>
<sequence length="93" mass="11007">MNPTLSDYRHFSRVYIDDIAIFSRNFKKIFLKNNLAQANEFNYTVNLKKCTFARPYINILGQEIGLGRHQLHLEKVQAIRRHKERASSNTWPV</sequence>
<dbReference type="InterPro" id="IPR043502">
    <property type="entry name" value="DNA/RNA_pol_sf"/>
</dbReference>
<dbReference type="AlphaFoldDB" id="A0AAV4S5Q7"/>